<dbReference type="KEGG" id="zju:107426782"/>
<accession>A0A6P4AC37</accession>
<dbReference type="GeneID" id="107426782"/>
<evidence type="ECO:0000256" key="2">
    <source>
        <dbReference type="SAM" id="MobiDB-lite"/>
    </source>
</evidence>
<feature type="transmembrane region" description="Helical" evidence="3">
    <location>
        <begin position="990"/>
        <end position="1015"/>
    </location>
</feature>
<proteinExistence type="predicted"/>
<feature type="compositionally biased region" description="Polar residues" evidence="2">
    <location>
        <begin position="173"/>
        <end position="184"/>
    </location>
</feature>
<keyword evidence="3" id="KW-0812">Transmembrane</keyword>
<dbReference type="InterPro" id="IPR002921">
    <property type="entry name" value="Fungal_lipase-type"/>
</dbReference>
<dbReference type="InParanoid" id="A0A6P4AC37"/>
<name>A0A6P4AC37_ZIZJJ</name>
<evidence type="ECO:0000313" key="6">
    <source>
        <dbReference type="RefSeq" id="XP_015892550.3"/>
    </source>
</evidence>
<evidence type="ECO:0000313" key="5">
    <source>
        <dbReference type="Proteomes" id="UP001652623"/>
    </source>
</evidence>
<dbReference type="AlphaFoldDB" id="A0A6P4AC37"/>
<dbReference type="InterPro" id="IPR027417">
    <property type="entry name" value="P-loop_NTPase"/>
</dbReference>
<feature type="region of interest" description="Disordered" evidence="2">
    <location>
        <begin position="165"/>
        <end position="187"/>
    </location>
</feature>
<keyword evidence="3" id="KW-0472">Membrane</keyword>
<keyword evidence="3" id="KW-1133">Transmembrane helix</keyword>
<dbReference type="PANTHER" id="PTHR47523">
    <property type="entry name" value="F21O3.11 PROTEIN"/>
    <property type="match status" value="1"/>
</dbReference>
<protein>
    <submittedName>
        <fullName evidence="6">Uncharacterized protein LOC107426782</fullName>
    </submittedName>
</protein>
<evidence type="ECO:0000256" key="1">
    <source>
        <dbReference type="ARBA" id="ARBA00022801"/>
    </source>
</evidence>
<dbReference type="Gene3D" id="3.40.50.300">
    <property type="entry name" value="P-loop containing nucleotide triphosphate hydrolases"/>
    <property type="match status" value="1"/>
</dbReference>
<dbReference type="Gene3D" id="3.40.50.1820">
    <property type="entry name" value="alpha/beta hydrolase"/>
    <property type="match status" value="1"/>
</dbReference>
<organism evidence="5 6">
    <name type="scientific">Ziziphus jujuba</name>
    <name type="common">Chinese jujube</name>
    <name type="synonym">Ziziphus sativa</name>
    <dbReference type="NCBI Taxonomy" id="326968"/>
    <lineage>
        <taxon>Eukaryota</taxon>
        <taxon>Viridiplantae</taxon>
        <taxon>Streptophyta</taxon>
        <taxon>Embryophyta</taxon>
        <taxon>Tracheophyta</taxon>
        <taxon>Spermatophyta</taxon>
        <taxon>Magnoliopsida</taxon>
        <taxon>eudicotyledons</taxon>
        <taxon>Gunneridae</taxon>
        <taxon>Pentapetalae</taxon>
        <taxon>rosids</taxon>
        <taxon>fabids</taxon>
        <taxon>Rosales</taxon>
        <taxon>Rhamnaceae</taxon>
        <taxon>Paliureae</taxon>
        <taxon>Ziziphus</taxon>
    </lineage>
</organism>
<dbReference type="InterPro" id="IPR029058">
    <property type="entry name" value="AB_hydrolase_fold"/>
</dbReference>
<feature type="domain" description="Fungal lipase-type" evidence="4">
    <location>
        <begin position="187"/>
        <end position="313"/>
    </location>
</feature>
<dbReference type="Pfam" id="PF01764">
    <property type="entry name" value="Lipase_3"/>
    <property type="match status" value="1"/>
</dbReference>
<keyword evidence="1" id="KW-0378">Hydrolase</keyword>
<dbReference type="PANTHER" id="PTHR47523:SF1">
    <property type="entry name" value="F21O3.11 PROTEIN"/>
    <property type="match status" value="1"/>
</dbReference>
<keyword evidence="5" id="KW-1185">Reference proteome</keyword>
<reference evidence="6" key="1">
    <citation type="submission" date="2025-08" db="UniProtKB">
        <authorList>
            <consortium name="RefSeq"/>
        </authorList>
    </citation>
    <scope>IDENTIFICATION</scope>
    <source>
        <tissue evidence="6">Seedling</tissue>
    </source>
</reference>
<gene>
    <name evidence="6" type="primary">LOC107426782</name>
</gene>
<dbReference type="Proteomes" id="UP001652623">
    <property type="component" value="Chromosome 9"/>
</dbReference>
<dbReference type="SUPFAM" id="SSF53474">
    <property type="entry name" value="alpha/beta-Hydrolases"/>
    <property type="match status" value="1"/>
</dbReference>
<evidence type="ECO:0000256" key="3">
    <source>
        <dbReference type="SAM" id="Phobius"/>
    </source>
</evidence>
<dbReference type="RefSeq" id="XP_015892550.3">
    <property type="nucleotide sequence ID" value="XM_016037064.4"/>
</dbReference>
<sequence>MEALQSRVESWIREQRAKILKVSWGPLQWRMKWPWNSDDREQRKKLQQEYERRKKQLHDLCLAVKADSFSDLQDILCCMVLSECVYKKPASELVRAVNKFKADFGGQIVSLERVQPSSDHVPHRYLLAEAGDTLFASFIGTKQYKDVVTDVNILQGAIFHEDVVEDSDDSETNNKPNQSENQKGNVEKLWNPLESKSKQLNDKPKPAAHRGFLGRAKGIPALELYRLARKKNRKLVLCGHSLGGAVAALATLAILRVIAASSSLKENENIQVKCITFSQPPVGNAALRDYVNRKGWQHYFKSYCIPEDLVPRILSPAYFHHYNAQPLPMPAEMETTSNSTLKREEAIDKVKENEGERLVLGLGPVQSSFWRLSKLVPLESVRRQLNKYSGKKVDSVGVGTYSTSDSAATNLCDDEVVEAQSLEIQEGSDGISLKPISDTNEEAADIAIAGKPTQKIASKNGDDRRWRRVPYLPSYVPFGQLYLLENSYVELLSDAEYSKLTSVKSLIAELRERFQSHSMKSYRSRFQRIYELCMRDDSSSFLGIEQLQQLPHLQQWFGLAVAGTVELGHIVESPVIHTATSIAPLGWSGIPGEKNGEPLKVDITGFGLHLCTLIHAQVNGNWCSTKVESFPSAPTYGVQPEIQKMRVLVGAPLRRPPKHQMVPDSFMDLSETSNLHREDNLGLFHKEKSLRPEGLSEIFVFCTSDFTTVSKEVHVRTRRVRLLGLEGAGKTSLFKAILAQGRMTTISNIETQLPESDAQEGIAGGLCYCDSTGVNLQELNMEASHFKDELWTGVRDINQKMDLIILVHNLSHRIPRYNYINGSLQKPALMLLLDEAKSLGIPWILAITNKFAISAHQQKAAIDAVLQAYQTSPSTTGVINSCPYVMPSAASASLAWGAADGDSNSRMGVQGLIFAPINLVRRPFQKKETILPVEGVKSLCQLVNRVLKSHEEASLEELCRERLLVELARDRGRRTDGGQDSQAKATSLTAAAVGASLGAGLGIVLAVVMGAASALRKP</sequence>
<dbReference type="GO" id="GO:0006629">
    <property type="term" value="P:lipid metabolic process"/>
    <property type="evidence" value="ECO:0007669"/>
    <property type="project" value="InterPro"/>
</dbReference>
<dbReference type="FunCoup" id="A0A6P4AC37">
    <property type="interactions" value="2032"/>
</dbReference>
<evidence type="ECO:0000259" key="4">
    <source>
        <dbReference type="Pfam" id="PF01764"/>
    </source>
</evidence>
<dbReference type="GO" id="GO:0016787">
    <property type="term" value="F:hydrolase activity"/>
    <property type="evidence" value="ECO:0007669"/>
    <property type="project" value="UniProtKB-KW"/>
</dbReference>
<feature type="transmembrane region" description="Helical" evidence="3">
    <location>
        <begin position="235"/>
        <end position="259"/>
    </location>
</feature>
<dbReference type="SUPFAM" id="SSF52540">
    <property type="entry name" value="P-loop containing nucleoside triphosphate hydrolases"/>
    <property type="match status" value="1"/>
</dbReference>